<evidence type="ECO:0000313" key="4">
    <source>
        <dbReference type="Proteomes" id="UP000054558"/>
    </source>
</evidence>
<gene>
    <name evidence="3" type="ORF">KFL_005250070</name>
</gene>
<keyword evidence="4" id="KW-1185">Reference proteome</keyword>
<proteinExistence type="predicted"/>
<feature type="compositionally biased region" description="Basic and acidic residues" evidence="2">
    <location>
        <begin position="163"/>
        <end position="176"/>
    </location>
</feature>
<dbReference type="EMBL" id="DF237474">
    <property type="protein sequence ID" value="GAQ89458.1"/>
    <property type="molecule type" value="Genomic_DNA"/>
</dbReference>
<evidence type="ECO:0000256" key="2">
    <source>
        <dbReference type="SAM" id="MobiDB-lite"/>
    </source>
</evidence>
<feature type="coiled-coil region" evidence="1">
    <location>
        <begin position="16"/>
        <end position="61"/>
    </location>
</feature>
<name>A0A1Y1IMW2_KLENI</name>
<dbReference type="AlphaFoldDB" id="A0A1Y1IMW2"/>
<feature type="region of interest" description="Disordered" evidence="2">
    <location>
        <begin position="161"/>
        <end position="189"/>
    </location>
</feature>
<organism evidence="3 4">
    <name type="scientific">Klebsormidium nitens</name>
    <name type="common">Green alga</name>
    <name type="synonym">Ulothrix nitens</name>
    <dbReference type="NCBI Taxonomy" id="105231"/>
    <lineage>
        <taxon>Eukaryota</taxon>
        <taxon>Viridiplantae</taxon>
        <taxon>Streptophyta</taxon>
        <taxon>Klebsormidiophyceae</taxon>
        <taxon>Klebsormidiales</taxon>
        <taxon>Klebsormidiaceae</taxon>
        <taxon>Klebsormidium</taxon>
    </lineage>
</organism>
<evidence type="ECO:0000256" key="1">
    <source>
        <dbReference type="SAM" id="Coils"/>
    </source>
</evidence>
<keyword evidence="1" id="KW-0175">Coiled coil</keyword>
<reference evidence="3 4" key="1">
    <citation type="journal article" date="2014" name="Nat. Commun.">
        <title>Klebsormidium flaccidum genome reveals primary factors for plant terrestrial adaptation.</title>
        <authorList>
            <person name="Hori K."/>
            <person name="Maruyama F."/>
            <person name="Fujisawa T."/>
            <person name="Togashi T."/>
            <person name="Yamamoto N."/>
            <person name="Seo M."/>
            <person name="Sato S."/>
            <person name="Yamada T."/>
            <person name="Mori H."/>
            <person name="Tajima N."/>
            <person name="Moriyama T."/>
            <person name="Ikeuchi M."/>
            <person name="Watanabe M."/>
            <person name="Wada H."/>
            <person name="Kobayashi K."/>
            <person name="Saito M."/>
            <person name="Masuda T."/>
            <person name="Sasaki-Sekimoto Y."/>
            <person name="Mashiguchi K."/>
            <person name="Awai K."/>
            <person name="Shimojima M."/>
            <person name="Masuda S."/>
            <person name="Iwai M."/>
            <person name="Nobusawa T."/>
            <person name="Narise T."/>
            <person name="Kondo S."/>
            <person name="Saito H."/>
            <person name="Sato R."/>
            <person name="Murakawa M."/>
            <person name="Ihara Y."/>
            <person name="Oshima-Yamada Y."/>
            <person name="Ohtaka K."/>
            <person name="Satoh M."/>
            <person name="Sonobe K."/>
            <person name="Ishii M."/>
            <person name="Ohtani R."/>
            <person name="Kanamori-Sato M."/>
            <person name="Honoki R."/>
            <person name="Miyazaki D."/>
            <person name="Mochizuki H."/>
            <person name="Umetsu J."/>
            <person name="Higashi K."/>
            <person name="Shibata D."/>
            <person name="Kamiya Y."/>
            <person name="Sato N."/>
            <person name="Nakamura Y."/>
            <person name="Tabata S."/>
            <person name="Ida S."/>
            <person name="Kurokawa K."/>
            <person name="Ohta H."/>
        </authorList>
    </citation>
    <scope>NUCLEOTIDE SEQUENCE [LARGE SCALE GENOMIC DNA]</scope>
    <source>
        <strain evidence="3 4">NIES-2285</strain>
    </source>
</reference>
<sequence length="189" mass="20774">MDTERKQLEVDYHQQQKKAEAAAKIAQDQREESEASFRQMIQRLRSELEEATKAVSAAVLQGADEGAGQEVVVFQQGEVAARLITRLSITTAGLFREFFEVATIAGTLNVNETDSCSAGTLGRQGRRWGLICQRGFGRRRKRRPAIASCAWCALLKTWPKEGGGQDKGEAEEDLRLGRAIGEGAEPHAT</sequence>
<evidence type="ECO:0000313" key="3">
    <source>
        <dbReference type="EMBL" id="GAQ89458.1"/>
    </source>
</evidence>
<accession>A0A1Y1IMW2</accession>
<dbReference type="Proteomes" id="UP000054558">
    <property type="component" value="Unassembled WGS sequence"/>
</dbReference>
<protein>
    <submittedName>
        <fullName evidence="3">Uncharacterized protein</fullName>
    </submittedName>
</protein>